<proteinExistence type="predicted"/>
<sequence length="66" mass="7745">MRNRENFLFRGDAYLTTKILVPTYASRCEIQRDSEGYWINVWWHCGAIAPLTHNELNQAIQGENEC</sequence>
<protein>
    <submittedName>
        <fullName evidence="1">Uncharacterized protein</fullName>
    </submittedName>
</protein>
<evidence type="ECO:0000313" key="1">
    <source>
        <dbReference type="EMBL" id="ANJ20672.1"/>
    </source>
</evidence>
<name>A0A191VY80_9CAUD</name>
<evidence type="ECO:0000313" key="2">
    <source>
        <dbReference type="Proteomes" id="UP000259721"/>
    </source>
</evidence>
<dbReference type="EMBL" id="KU885988">
    <property type="protein sequence ID" value="ANJ20672.1"/>
    <property type="molecule type" value="Genomic_DNA"/>
</dbReference>
<keyword evidence="2" id="KW-1185">Reference proteome</keyword>
<dbReference type="Proteomes" id="UP000259721">
    <property type="component" value="Segment"/>
</dbReference>
<organism evidence="1 2">
    <name type="scientific">Dinoroseobacter phage DS-1410Ws-06</name>
    <dbReference type="NCBI Taxonomy" id="1815983"/>
    <lineage>
        <taxon>Viruses</taxon>
        <taxon>Duplodnaviria</taxon>
        <taxon>Heunggongvirae</taxon>
        <taxon>Uroviricota</taxon>
        <taxon>Caudoviricetes</taxon>
        <taxon>Schitoviridae</taxon>
        <taxon>Rhodovirinae</taxon>
        <taxon>Sanyabayvirus</taxon>
        <taxon>Sanyabayvirus DS1410Ws06</taxon>
    </lineage>
</organism>
<reference evidence="1 2" key="1">
    <citation type="journal article" date="2016" name="Curr. Microbiol.">
        <title>Characterization and Complete Genome Sequences of Three N4-Like Roseobacter Phages Isolated from the South China Sea.</title>
        <authorList>
            <person name="Li B."/>
            <person name="Zhang S."/>
            <person name="Long L."/>
            <person name="Huang S."/>
        </authorList>
    </citation>
    <scope>NUCLEOTIDE SEQUENCE [LARGE SCALE GENOMIC DNA]</scope>
</reference>
<gene>
    <name evidence="1" type="ORF">DSp06_gp15</name>
</gene>
<accession>A0A191VY80</accession>